<dbReference type="AlphaFoldDB" id="A0A645ED87"/>
<keyword evidence="1" id="KW-0812">Transmembrane</keyword>
<organism evidence="2">
    <name type="scientific">bioreactor metagenome</name>
    <dbReference type="NCBI Taxonomy" id="1076179"/>
    <lineage>
        <taxon>unclassified sequences</taxon>
        <taxon>metagenomes</taxon>
        <taxon>ecological metagenomes</taxon>
    </lineage>
</organism>
<name>A0A645ED87_9ZZZZ</name>
<gene>
    <name evidence="2" type="ORF">SDC9_146859</name>
</gene>
<evidence type="ECO:0000313" key="2">
    <source>
        <dbReference type="EMBL" id="MPM99666.1"/>
    </source>
</evidence>
<accession>A0A645ED87</accession>
<comment type="caution">
    <text evidence="2">The sequence shown here is derived from an EMBL/GenBank/DDBJ whole genome shotgun (WGS) entry which is preliminary data.</text>
</comment>
<feature type="transmembrane region" description="Helical" evidence="1">
    <location>
        <begin position="40"/>
        <end position="60"/>
    </location>
</feature>
<feature type="transmembrane region" description="Helical" evidence="1">
    <location>
        <begin position="119"/>
        <end position="137"/>
    </location>
</feature>
<keyword evidence="1" id="KW-1133">Transmembrane helix</keyword>
<sequence>MKRTISFGWALIWLGFSILFDLGSQWYLQQSNPNFVPHTLPLWMLLPGYLIWAALTMMTLKNIYQPEGRGIVFAILMLVLWSCIFVSLTVQGYSFWSVFIPSGNGLHSLYTQLVTATPGFFRLDAALLMIFGLFRLVKAPRATL</sequence>
<protein>
    <submittedName>
        <fullName evidence="2">Uncharacterized protein</fullName>
    </submittedName>
</protein>
<feature type="transmembrane region" description="Helical" evidence="1">
    <location>
        <begin position="7"/>
        <end position="28"/>
    </location>
</feature>
<dbReference type="EMBL" id="VSSQ01045758">
    <property type="protein sequence ID" value="MPM99666.1"/>
    <property type="molecule type" value="Genomic_DNA"/>
</dbReference>
<keyword evidence="1" id="KW-0472">Membrane</keyword>
<feature type="transmembrane region" description="Helical" evidence="1">
    <location>
        <begin position="72"/>
        <end position="99"/>
    </location>
</feature>
<proteinExistence type="predicted"/>
<evidence type="ECO:0000256" key="1">
    <source>
        <dbReference type="SAM" id="Phobius"/>
    </source>
</evidence>
<reference evidence="2" key="1">
    <citation type="submission" date="2019-08" db="EMBL/GenBank/DDBJ databases">
        <authorList>
            <person name="Kucharzyk K."/>
            <person name="Murdoch R.W."/>
            <person name="Higgins S."/>
            <person name="Loffler F."/>
        </authorList>
    </citation>
    <scope>NUCLEOTIDE SEQUENCE</scope>
</reference>